<proteinExistence type="predicted"/>
<keyword evidence="3" id="KW-0238">DNA-binding</keyword>
<dbReference type="PANTHER" id="PTHR31845">
    <property type="entry name" value="FINGER DOMAIN PROTEIN, PUTATIVE-RELATED"/>
    <property type="match status" value="1"/>
</dbReference>
<evidence type="ECO:0000256" key="4">
    <source>
        <dbReference type="ARBA" id="ARBA00023163"/>
    </source>
</evidence>
<dbReference type="GO" id="GO:0005634">
    <property type="term" value="C:nucleus"/>
    <property type="evidence" value="ECO:0007669"/>
    <property type="project" value="UniProtKB-SubCell"/>
</dbReference>
<dbReference type="CDD" id="cd12148">
    <property type="entry name" value="fungal_TF_MHR"/>
    <property type="match status" value="1"/>
</dbReference>
<feature type="domain" description="Xylanolytic transcriptional activator regulatory" evidence="7">
    <location>
        <begin position="87"/>
        <end position="244"/>
    </location>
</feature>
<keyword evidence="9" id="KW-1185">Reference proteome</keyword>
<evidence type="ECO:0000313" key="8">
    <source>
        <dbReference type="EMBL" id="KIW25785.1"/>
    </source>
</evidence>
<dbReference type="InterPro" id="IPR007219">
    <property type="entry name" value="XnlR_reg_dom"/>
</dbReference>
<dbReference type="OrthoDB" id="3163292at2759"/>
<accession>A0A0D2C5M1</accession>
<dbReference type="STRING" id="569365.A0A0D2C5M1"/>
<keyword evidence="4" id="KW-0804">Transcription</keyword>
<dbReference type="GeneID" id="27348129"/>
<feature type="compositionally biased region" description="Basic and acidic residues" evidence="6">
    <location>
        <begin position="20"/>
        <end position="32"/>
    </location>
</feature>
<evidence type="ECO:0000256" key="6">
    <source>
        <dbReference type="SAM" id="MobiDB-lite"/>
    </source>
</evidence>
<protein>
    <recommendedName>
        <fullName evidence="7">Xylanolytic transcriptional activator regulatory domain-containing protein</fullName>
    </recommendedName>
</protein>
<evidence type="ECO:0000256" key="1">
    <source>
        <dbReference type="ARBA" id="ARBA00004123"/>
    </source>
</evidence>
<dbReference type="Proteomes" id="UP000054466">
    <property type="component" value="Unassembled WGS sequence"/>
</dbReference>
<dbReference type="Pfam" id="PF04082">
    <property type="entry name" value="Fungal_trans"/>
    <property type="match status" value="1"/>
</dbReference>
<evidence type="ECO:0000259" key="7">
    <source>
        <dbReference type="Pfam" id="PF04082"/>
    </source>
</evidence>
<evidence type="ECO:0000256" key="3">
    <source>
        <dbReference type="ARBA" id="ARBA00023125"/>
    </source>
</evidence>
<dbReference type="GO" id="GO:0000981">
    <property type="term" value="F:DNA-binding transcription factor activity, RNA polymerase II-specific"/>
    <property type="evidence" value="ECO:0007669"/>
    <property type="project" value="TreeGrafter"/>
</dbReference>
<dbReference type="VEuPathDB" id="FungiDB:PV07_08935"/>
<name>A0A0D2C5M1_9EURO</name>
<dbReference type="PANTHER" id="PTHR31845:SF21">
    <property type="entry name" value="REGULATORY PROTEIN LEU3"/>
    <property type="match status" value="1"/>
</dbReference>
<dbReference type="HOGENOM" id="CLU_471745_0_0_1"/>
<reference evidence="8 9" key="1">
    <citation type="submission" date="2015-01" db="EMBL/GenBank/DDBJ databases">
        <title>The Genome Sequence of Cladophialophora immunda CBS83496.</title>
        <authorList>
            <consortium name="The Broad Institute Genomics Platform"/>
            <person name="Cuomo C."/>
            <person name="de Hoog S."/>
            <person name="Gorbushina A."/>
            <person name="Stielow B."/>
            <person name="Teixiera M."/>
            <person name="Abouelleil A."/>
            <person name="Chapman S.B."/>
            <person name="Priest M."/>
            <person name="Young S.K."/>
            <person name="Wortman J."/>
            <person name="Nusbaum C."/>
            <person name="Birren B."/>
        </authorList>
    </citation>
    <scope>NUCLEOTIDE SEQUENCE [LARGE SCALE GENOMIC DNA]</scope>
    <source>
        <strain evidence="8 9">CBS 83496</strain>
    </source>
</reference>
<keyword evidence="5" id="KW-0539">Nucleus</keyword>
<comment type="subcellular location">
    <subcellularLocation>
        <location evidence="1">Nucleus</location>
    </subcellularLocation>
</comment>
<evidence type="ECO:0000313" key="9">
    <source>
        <dbReference type="Proteomes" id="UP000054466"/>
    </source>
</evidence>
<dbReference type="AlphaFoldDB" id="A0A0D2C5M1"/>
<dbReference type="InterPro" id="IPR051089">
    <property type="entry name" value="prtT"/>
</dbReference>
<gene>
    <name evidence="8" type="ORF">PV07_08935</name>
</gene>
<dbReference type="GO" id="GO:0008270">
    <property type="term" value="F:zinc ion binding"/>
    <property type="evidence" value="ECO:0007669"/>
    <property type="project" value="InterPro"/>
</dbReference>
<dbReference type="GO" id="GO:0000976">
    <property type="term" value="F:transcription cis-regulatory region binding"/>
    <property type="evidence" value="ECO:0007669"/>
    <property type="project" value="TreeGrafter"/>
</dbReference>
<dbReference type="GO" id="GO:0006351">
    <property type="term" value="P:DNA-templated transcription"/>
    <property type="evidence" value="ECO:0007669"/>
    <property type="project" value="InterPro"/>
</dbReference>
<sequence length="532" mass="59296">MPLGEWHFTPRDPIGSGRSPPEKNHLLTEPSDRQPAVAEQESHLLDFSLLNGDDPSQPPPDRDRATLERSIDTVRLTPDQIDHLFEQYFFRYHKYVEILDPTASPDRYYQESPLLFWTVIAISARRYPEDLSLLSSLSAPVTGLMWSVIAVRPHSLQTIQALVLQITWPLPTSSPFTENIYILSGIAIQAAMQLGLHQPEIIQDFSRTKSVLSQQEIHERINVWAACNIAAQTTATSLGYQPIRPFDWLVDRCCQANTIYSPPERLRHSLMIQRFSNKIETLISNNVMRSPTCQRGHDQSTLISMLAGDLDDLNTQLRHGISADNDVYITGVRLQLGLLWFFEQVGGRLRREGLLAAFSSALDVISKISEADGTSGLLSFAPAQMYHLLNLACFTITKLLSSGLAPHLDFEEGKRSFNSAVACLRRASVANNDVPGRSTEVLTKLWRGVEGASSTARGEEPVLRIRSRGSASVLHDETWRFREQYFGQANAYPTPSVAGSDANHSAGEMNIGAIDVDLGWSWGFDIGTAQDK</sequence>
<evidence type="ECO:0000256" key="5">
    <source>
        <dbReference type="ARBA" id="ARBA00023242"/>
    </source>
</evidence>
<evidence type="ECO:0000256" key="2">
    <source>
        <dbReference type="ARBA" id="ARBA00023015"/>
    </source>
</evidence>
<dbReference type="EMBL" id="KN847044">
    <property type="protein sequence ID" value="KIW25785.1"/>
    <property type="molecule type" value="Genomic_DNA"/>
</dbReference>
<feature type="region of interest" description="Disordered" evidence="6">
    <location>
        <begin position="1"/>
        <end position="38"/>
    </location>
</feature>
<organism evidence="8 9">
    <name type="scientific">Cladophialophora immunda</name>
    <dbReference type="NCBI Taxonomy" id="569365"/>
    <lineage>
        <taxon>Eukaryota</taxon>
        <taxon>Fungi</taxon>
        <taxon>Dikarya</taxon>
        <taxon>Ascomycota</taxon>
        <taxon>Pezizomycotina</taxon>
        <taxon>Eurotiomycetes</taxon>
        <taxon>Chaetothyriomycetidae</taxon>
        <taxon>Chaetothyriales</taxon>
        <taxon>Herpotrichiellaceae</taxon>
        <taxon>Cladophialophora</taxon>
    </lineage>
</organism>
<keyword evidence="2" id="KW-0805">Transcription regulation</keyword>
<dbReference type="RefSeq" id="XP_016246001.1">
    <property type="nucleotide sequence ID" value="XM_016396145.1"/>
</dbReference>